<keyword evidence="2" id="KW-1185">Reference proteome</keyword>
<dbReference type="OrthoDB" id="772582at2"/>
<organism evidence="1 2">
    <name type="scientific">Pedobacter paludis</name>
    <dbReference type="NCBI Taxonomy" id="2203212"/>
    <lineage>
        <taxon>Bacteria</taxon>
        <taxon>Pseudomonadati</taxon>
        <taxon>Bacteroidota</taxon>
        <taxon>Sphingobacteriia</taxon>
        <taxon>Sphingobacteriales</taxon>
        <taxon>Sphingobacteriaceae</taxon>
        <taxon>Pedobacter</taxon>
    </lineage>
</organism>
<accession>A0A317EW37</accession>
<evidence type="ECO:0000313" key="2">
    <source>
        <dbReference type="Proteomes" id="UP000245391"/>
    </source>
</evidence>
<reference evidence="2" key="1">
    <citation type="submission" date="2018-05" db="EMBL/GenBank/DDBJ databases">
        <title>Pedobacter paludis sp. nov., isolated from wetland soil.</title>
        <authorList>
            <person name="Zhang Y."/>
        </authorList>
    </citation>
    <scope>NUCLEOTIDE SEQUENCE [LARGE SCALE GENOMIC DNA]</scope>
    <source>
        <strain evidence="2">R-8</strain>
    </source>
</reference>
<comment type="caution">
    <text evidence="1">The sequence shown here is derived from an EMBL/GenBank/DDBJ whole genome shotgun (WGS) entry which is preliminary data.</text>
</comment>
<dbReference type="RefSeq" id="WP_109932138.1">
    <property type="nucleotide sequence ID" value="NZ_QGNY01000008.1"/>
</dbReference>
<proteinExistence type="predicted"/>
<sequence length="77" mass="8644">MNELINQLNYFFGDKSLEINLIGPAEINIVLKDQDDAPQLSQDLQNHIVQIVNEDTLAKINFVNGEGKTLDSFALNQ</sequence>
<gene>
    <name evidence="1" type="ORF">DF947_19625</name>
</gene>
<evidence type="ECO:0000313" key="1">
    <source>
        <dbReference type="EMBL" id="PWS30173.1"/>
    </source>
</evidence>
<name>A0A317EW37_9SPHI</name>
<protein>
    <submittedName>
        <fullName evidence="1">Uncharacterized protein</fullName>
    </submittedName>
</protein>
<dbReference type="Proteomes" id="UP000245391">
    <property type="component" value="Unassembled WGS sequence"/>
</dbReference>
<dbReference type="EMBL" id="QGNY01000008">
    <property type="protein sequence ID" value="PWS30173.1"/>
    <property type="molecule type" value="Genomic_DNA"/>
</dbReference>
<dbReference type="AlphaFoldDB" id="A0A317EW37"/>